<reference evidence="1" key="2">
    <citation type="journal article" date="2015" name="Fish Shellfish Immunol.">
        <title>Early steps in the European eel (Anguilla anguilla)-Vibrio vulnificus interaction in the gills: Role of the RtxA13 toxin.</title>
        <authorList>
            <person name="Callol A."/>
            <person name="Pajuelo D."/>
            <person name="Ebbesson L."/>
            <person name="Teles M."/>
            <person name="MacKenzie S."/>
            <person name="Amaro C."/>
        </authorList>
    </citation>
    <scope>NUCLEOTIDE SEQUENCE</scope>
</reference>
<reference evidence="1" key="1">
    <citation type="submission" date="2014-11" db="EMBL/GenBank/DDBJ databases">
        <authorList>
            <person name="Amaro Gonzalez C."/>
        </authorList>
    </citation>
    <scope>NUCLEOTIDE SEQUENCE</scope>
</reference>
<organism evidence="1">
    <name type="scientific">Anguilla anguilla</name>
    <name type="common">European freshwater eel</name>
    <name type="synonym">Muraena anguilla</name>
    <dbReference type="NCBI Taxonomy" id="7936"/>
    <lineage>
        <taxon>Eukaryota</taxon>
        <taxon>Metazoa</taxon>
        <taxon>Chordata</taxon>
        <taxon>Craniata</taxon>
        <taxon>Vertebrata</taxon>
        <taxon>Euteleostomi</taxon>
        <taxon>Actinopterygii</taxon>
        <taxon>Neopterygii</taxon>
        <taxon>Teleostei</taxon>
        <taxon>Anguilliformes</taxon>
        <taxon>Anguillidae</taxon>
        <taxon>Anguilla</taxon>
    </lineage>
</organism>
<dbReference type="EMBL" id="GBXM01067836">
    <property type="protein sequence ID" value="JAH40741.1"/>
    <property type="molecule type" value="Transcribed_RNA"/>
</dbReference>
<proteinExistence type="predicted"/>
<evidence type="ECO:0000313" key="1">
    <source>
        <dbReference type="EMBL" id="JAH40741.1"/>
    </source>
</evidence>
<sequence length="18" mass="2033">MLACQALWLSVFDEGPRP</sequence>
<name>A0A0E9SHI8_ANGAN</name>
<dbReference type="AlphaFoldDB" id="A0A0E9SHI8"/>
<accession>A0A0E9SHI8</accession>
<protein>
    <submittedName>
        <fullName evidence="1">Uncharacterized protein</fullName>
    </submittedName>
</protein>